<evidence type="ECO:0000313" key="2">
    <source>
        <dbReference type="EMBL" id="QCW06897.1"/>
    </source>
</evidence>
<gene>
    <name evidence="2" type="primary">orf314</name>
</gene>
<dbReference type="EMBL" id="MK820635">
    <property type="protein sequence ID" value="QCW06897.1"/>
    <property type="molecule type" value="Genomic_DNA"/>
</dbReference>
<dbReference type="Pfam" id="PF00961">
    <property type="entry name" value="LAGLIDADG_1"/>
    <property type="match status" value="1"/>
</dbReference>
<sequence>MVTFPQIVDEFIGFTLYLINFVDLNLLSSISYINLPIKAYTNLNNINTKKLVTQNLSFDVFNELYHKKYNSKIDPNWLGWFVGFSEGDGYLGKKGDSGLTFVITQKELKILFEIKNTLKFGSVVEFEGFSRYIVQGKEEILLLYHIFNGNLHLLHRIDQLSVWGDWLNKKYINNSLNLITEPVKLSLDNSWFSGFIDAEGCFNVYIAKNANSVTLRFIVDQKDSLLLFQSLKMLLGSGSIYSRKNNNVRYTASKLMSLNIIINYLNKFALKSKKYFAFEKWSVIYNKKVNDEHKTTEGFLEIKRLSVLINKDND</sequence>
<geneLocation type="mitochondrion" evidence="2"/>
<dbReference type="PANTHER" id="PTHR36181">
    <property type="entry name" value="INTRON-ENCODED ENDONUCLEASE AI3-RELATED"/>
    <property type="match status" value="1"/>
</dbReference>
<dbReference type="GO" id="GO:0005739">
    <property type="term" value="C:mitochondrion"/>
    <property type="evidence" value="ECO:0007669"/>
    <property type="project" value="UniProtKB-ARBA"/>
</dbReference>
<reference evidence="2" key="1">
    <citation type="submission" date="2019-04" db="EMBL/GenBank/DDBJ databases">
        <authorList>
            <person name="Yu Z."/>
            <person name="Deng C."/>
        </authorList>
    </citation>
    <scope>NUCLEOTIDE SEQUENCE</scope>
</reference>
<dbReference type="Gene3D" id="3.10.28.10">
    <property type="entry name" value="Homing endonucleases"/>
    <property type="match status" value="2"/>
</dbReference>
<dbReference type="InterPro" id="IPR004860">
    <property type="entry name" value="LAGLIDADG_dom"/>
</dbReference>
<dbReference type="SUPFAM" id="SSF55608">
    <property type="entry name" value="Homing endonucleases"/>
    <property type="match status" value="2"/>
</dbReference>
<dbReference type="GO" id="GO:0004519">
    <property type="term" value="F:endonuclease activity"/>
    <property type="evidence" value="ECO:0007669"/>
    <property type="project" value="InterPro"/>
</dbReference>
<organism evidence="2">
    <name type="scientific">Orbilia brochopaga</name>
    <dbReference type="NCBI Taxonomy" id="3140254"/>
    <lineage>
        <taxon>Eukaryota</taxon>
        <taxon>Fungi</taxon>
        <taxon>Dikarya</taxon>
        <taxon>Ascomycota</taxon>
        <taxon>Pezizomycotina</taxon>
        <taxon>Orbiliomycetes</taxon>
        <taxon>Orbiliales</taxon>
        <taxon>Orbiliaceae</taxon>
        <taxon>Orbilia</taxon>
    </lineage>
</organism>
<keyword evidence="2" id="KW-0496">Mitochondrion</keyword>
<dbReference type="AlphaFoldDB" id="A0A4Y5MV50"/>
<name>A0A4Y5MV50_9PEZI</name>
<accession>A0A4Y5MV50</accession>
<protein>
    <recommendedName>
        <fullName evidence="1">Homing endonuclease LAGLIDADG domain-containing protein</fullName>
    </recommendedName>
</protein>
<evidence type="ECO:0000259" key="1">
    <source>
        <dbReference type="Pfam" id="PF00961"/>
    </source>
</evidence>
<feature type="domain" description="Homing endonuclease LAGLIDADG" evidence="1">
    <location>
        <begin position="193"/>
        <end position="284"/>
    </location>
</feature>
<proteinExistence type="predicted"/>
<dbReference type="InterPro" id="IPR027434">
    <property type="entry name" value="Homing_endonucl"/>
</dbReference>
<dbReference type="InterPro" id="IPR051289">
    <property type="entry name" value="LAGLIDADG_Endonuclease"/>
</dbReference>
<dbReference type="PANTHER" id="PTHR36181:SF4">
    <property type="entry name" value="LAGLIDADG ENDONUCLEASE"/>
    <property type="match status" value="1"/>
</dbReference>